<sequence length="1173" mass="129722">MILISKIRKRIPICQLFKAKVVRLFLYLLPFVVSLPALGQTSPQLDKKIPGITINAGNALDAVKEIEKLTGLNFAYNANQLKNFAISRQVYENKTLREVLNGVLKNTRSVINEQSGVIVILPGAGNDGPSSRQGKKTTGIVSDKSGPLPGVTVLEKGTTNGAISDENGRYAIKLKSLPAILVFSITGLKKQEQAVEDEGTLNVTMEGDLQKLGEVVVTALGIKREERSLGYAIQKIGGEQVDNSKFTDLKTALAGKIAGAQLVGAPSSTFRDAGLRLRGANSLSGGSPIYVLDGTIISHTDINLDNIESISVLKGAAATALYGIRAAAGAVLLTSKTGQRNQKMRVEVNSGTAFERLSVIPAYQNIYGAGDNMNFDVFHFDPNKHPADWKNFDGQKMVQYYMDQSWGPKMDGTMVREWFSWYPGEDFGKQTPFVSHPNNVRDFFRTGINLNNSVAFSGGSEKASYRLSYANQYRDLIYPNANRKRNFIDFAGNFDVTDKFTVFADINVVSTKQIAEPFDGGNSNQRSIMAQFNQEFQRSVDMKRLWPYKTPDGTYRTWNIVGPNGNDSASALRPRKRDNPYSVYYESYRRYSNFRIFGNTGFNYKILPNLKLQSLIRADIMVDDYDDRVASGTVKQDMYKSGSSLPREFNYEMTLNYNKQIHDLSIDALAGGNIRHFKFTRNEANTVGGLSIPNLYAITASNQRPNAFNDYQEQEVRSVYGKVSLGYKRLLYVDLTGRNDWSSTLPVAKNYYFYPSVSTSFIFTELLPHSNWLSFGKVRLGVAQAGSDAGIYAINTGYNLQNPYGSSPAINVPDKLVDPRLSPSLSTSIEGGLALKLLNNRIGVDVSIYKNKNTKQVTELQISETNGYSSYLTNLGEIQSKGVDIAITATPIRNKVITWDVYVNAGTNKSKVIDLAANMDNYLAAGRENGLRLELDHRKGAEWGLLVGPTFQYYQAKDANGKPIASASNGKPIVNTNGAYLTNENQPLGSILPKFTGGLGSTIVYKNFDFSFAIDYQVGGKFLSLTKMFLLGTGLDPSTVGTNDKGNDWRLPVAQGGGIKPDGVLADGTPFTGYVEARTYYWTYLFNKVAPPFIFDASYVKLRELRLGYTFAMKPWYKRAGFTSLNVALYAQNPWLIYTALKGIDTSELESFWEERGQVPATRTIGFNLKLVL</sequence>
<dbReference type="Gene3D" id="2.40.170.20">
    <property type="entry name" value="TonB-dependent receptor, beta-barrel domain"/>
    <property type="match status" value="1"/>
</dbReference>
<evidence type="ECO:0000259" key="4">
    <source>
        <dbReference type="Pfam" id="PF07715"/>
    </source>
</evidence>
<dbReference type="NCBIfam" id="TIGR04056">
    <property type="entry name" value="OMP_RagA_SusC"/>
    <property type="match status" value="1"/>
</dbReference>
<evidence type="ECO:0000256" key="2">
    <source>
        <dbReference type="ARBA" id="ARBA00023136"/>
    </source>
</evidence>
<name>A0A2P8HJP1_CHINA</name>
<reference evidence="5 6" key="1">
    <citation type="submission" date="2018-03" db="EMBL/GenBank/DDBJ databases">
        <title>Genomic Encyclopedia of Archaeal and Bacterial Type Strains, Phase II (KMG-II): from individual species to whole genera.</title>
        <authorList>
            <person name="Goeker M."/>
        </authorList>
    </citation>
    <scope>NUCLEOTIDE SEQUENCE [LARGE SCALE GENOMIC DNA]</scope>
    <source>
        <strain evidence="5 6">DSM 24859</strain>
    </source>
</reference>
<dbReference type="SUPFAM" id="SSF49464">
    <property type="entry name" value="Carboxypeptidase regulatory domain-like"/>
    <property type="match status" value="1"/>
</dbReference>
<gene>
    <name evidence="5" type="ORF">CLV51_103368</name>
</gene>
<dbReference type="Proteomes" id="UP000240971">
    <property type="component" value="Unassembled WGS sequence"/>
</dbReference>
<dbReference type="GO" id="GO:0009279">
    <property type="term" value="C:cell outer membrane"/>
    <property type="evidence" value="ECO:0007669"/>
    <property type="project" value="UniProtKB-SubCell"/>
</dbReference>
<keyword evidence="3" id="KW-0998">Cell outer membrane</keyword>
<dbReference type="InterPro" id="IPR008969">
    <property type="entry name" value="CarboxyPept-like_regulatory"/>
</dbReference>
<dbReference type="AlphaFoldDB" id="A0A2P8HJP1"/>
<dbReference type="InterPro" id="IPR023996">
    <property type="entry name" value="TonB-dep_OMP_SusC/RagA"/>
</dbReference>
<comment type="caution">
    <text evidence="5">The sequence shown here is derived from an EMBL/GenBank/DDBJ whole genome shotgun (WGS) entry which is preliminary data.</text>
</comment>
<keyword evidence="2" id="KW-0472">Membrane</keyword>
<dbReference type="EMBL" id="PYAW01000003">
    <property type="protein sequence ID" value="PSL46390.1"/>
    <property type="molecule type" value="Genomic_DNA"/>
</dbReference>
<dbReference type="InterPro" id="IPR037066">
    <property type="entry name" value="Plug_dom_sf"/>
</dbReference>
<dbReference type="Gene3D" id="2.170.130.10">
    <property type="entry name" value="TonB-dependent receptor, plug domain"/>
    <property type="match status" value="1"/>
</dbReference>
<dbReference type="SUPFAM" id="SSF56935">
    <property type="entry name" value="Porins"/>
    <property type="match status" value="1"/>
</dbReference>
<dbReference type="InterPro" id="IPR036942">
    <property type="entry name" value="Beta-barrel_TonB_sf"/>
</dbReference>
<evidence type="ECO:0000313" key="6">
    <source>
        <dbReference type="Proteomes" id="UP000240971"/>
    </source>
</evidence>
<keyword evidence="6" id="KW-1185">Reference proteome</keyword>
<proteinExistence type="predicted"/>
<evidence type="ECO:0000256" key="3">
    <source>
        <dbReference type="ARBA" id="ARBA00023237"/>
    </source>
</evidence>
<feature type="domain" description="TonB-dependent receptor plug" evidence="4">
    <location>
        <begin position="227"/>
        <end position="330"/>
    </location>
</feature>
<comment type="subcellular location">
    <subcellularLocation>
        <location evidence="1">Cell outer membrane</location>
    </subcellularLocation>
</comment>
<evidence type="ECO:0000313" key="5">
    <source>
        <dbReference type="EMBL" id="PSL46390.1"/>
    </source>
</evidence>
<dbReference type="Pfam" id="PF07715">
    <property type="entry name" value="Plug"/>
    <property type="match status" value="1"/>
</dbReference>
<dbReference type="InterPro" id="IPR012910">
    <property type="entry name" value="Plug_dom"/>
</dbReference>
<accession>A0A2P8HJP1</accession>
<protein>
    <submittedName>
        <fullName evidence="5">TonB-linked SusC/RagA family outer membrane protein</fullName>
    </submittedName>
</protein>
<dbReference type="Pfam" id="PF13715">
    <property type="entry name" value="CarbopepD_reg_2"/>
    <property type="match status" value="1"/>
</dbReference>
<organism evidence="5 6">
    <name type="scientific">Chitinophaga niastensis</name>
    <dbReference type="NCBI Taxonomy" id="536980"/>
    <lineage>
        <taxon>Bacteria</taxon>
        <taxon>Pseudomonadati</taxon>
        <taxon>Bacteroidota</taxon>
        <taxon>Chitinophagia</taxon>
        <taxon>Chitinophagales</taxon>
        <taxon>Chitinophagaceae</taxon>
        <taxon>Chitinophaga</taxon>
    </lineage>
</organism>
<evidence type="ECO:0000256" key="1">
    <source>
        <dbReference type="ARBA" id="ARBA00004442"/>
    </source>
</evidence>